<organism evidence="10 11">
    <name type="scientific">Thalassiosira oceanica</name>
    <name type="common">Marine diatom</name>
    <dbReference type="NCBI Taxonomy" id="159749"/>
    <lineage>
        <taxon>Eukaryota</taxon>
        <taxon>Sar</taxon>
        <taxon>Stramenopiles</taxon>
        <taxon>Ochrophyta</taxon>
        <taxon>Bacillariophyta</taxon>
        <taxon>Coscinodiscophyceae</taxon>
        <taxon>Thalassiosirophycidae</taxon>
        <taxon>Thalassiosirales</taxon>
        <taxon>Thalassiosiraceae</taxon>
        <taxon>Thalassiosira</taxon>
    </lineage>
</organism>
<dbReference type="InterPro" id="IPR027417">
    <property type="entry name" value="P-loop_NTPase"/>
</dbReference>
<evidence type="ECO:0000256" key="2">
    <source>
        <dbReference type="ARBA" id="ARBA00022448"/>
    </source>
</evidence>
<feature type="transmembrane region" description="Helical" evidence="8">
    <location>
        <begin position="387"/>
        <end position="406"/>
    </location>
</feature>
<evidence type="ECO:0000256" key="7">
    <source>
        <dbReference type="ARBA" id="ARBA00023136"/>
    </source>
</evidence>
<reference evidence="10 11" key="1">
    <citation type="journal article" date="2012" name="Genome Biol.">
        <title>Genome and low-iron response of an oceanic diatom adapted to chronic iron limitation.</title>
        <authorList>
            <person name="Lommer M."/>
            <person name="Specht M."/>
            <person name="Roy A.S."/>
            <person name="Kraemer L."/>
            <person name="Andreson R."/>
            <person name="Gutowska M.A."/>
            <person name="Wolf J."/>
            <person name="Bergner S.V."/>
            <person name="Schilhabel M.B."/>
            <person name="Klostermeier U.C."/>
            <person name="Beiko R.G."/>
            <person name="Rosenstiel P."/>
            <person name="Hippler M."/>
            <person name="Laroche J."/>
        </authorList>
    </citation>
    <scope>NUCLEOTIDE SEQUENCE [LARGE SCALE GENOMIC DNA]</scope>
    <source>
        <strain evidence="10 11">CCMP1005</strain>
    </source>
</reference>
<comment type="subcellular location">
    <subcellularLocation>
        <location evidence="1">Membrane</location>
        <topology evidence="1">Multi-pass membrane protein</topology>
    </subcellularLocation>
</comment>
<dbReference type="GO" id="GO:0016020">
    <property type="term" value="C:membrane"/>
    <property type="evidence" value="ECO:0007669"/>
    <property type="project" value="UniProtKB-SubCell"/>
</dbReference>
<sequence length="481" mass="53231">MALLNSSLGASAGKRRSLDLVEVSLSDVTYSSSSRVNTYTPSSQFFGRNTSQPAATILRDVTTTIAPYRVSAWMGPSGSGKTTLLSVAAGLEDRLDGGSIKVNGEDGCLPKNRLGIVWQEDLLLSNLTVRETINFSARLKSPKSFTDAEIDNLVDDIISKLGLIHVQHSLIGGGSSKVRGISGGERKRTAVAVELVSQPSVLLLDEPTSGLDSNSAFQLMLTLKELAKLGHAIAVIIHQPRTEIFHMVDHLLLLSKGQVLYDGDPHSVRKYLEERPSVGKLPAETNIADWIMDTIILDENSKDGSQLPLMWKDHVQNVRISVLESGTMRSSGGKASMTETPELMCRTLSTLKELEKEPKYARGFWTQLKLLYVRSARQQRGQRLTRVALILTFSWTLFTSLCWGYIPDTTSYTHSRSSLIFFLLIAQSNAVVTSSLVIFTSERHLLSRERAKKLYSVLPYFMAMTASDMMNHLRCYLLLDM</sequence>
<dbReference type="SUPFAM" id="SSF52540">
    <property type="entry name" value="P-loop containing nucleoside triphosphate hydrolases"/>
    <property type="match status" value="1"/>
</dbReference>
<accession>K0SBZ7</accession>
<dbReference type="Pfam" id="PF00005">
    <property type="entry name" value="ABC_tran"/>
    <property type="match status" value="1"/>
</dbReference>
<feature type="domain" description="ABC transporter" evidence="9">
    <location>
        <begin position="23"/>
        <end position="281"/>
    </location>
</feature>
<dbReference type="Proteomes" id="UP000266841">
    <property type="component" value="Unassembled WGS sequence"/>
</dbReference>
<dbReference type="GO" id="GO:0005524">
    <property type="term" value="F:ATP binding"/>
    <property type="evidence" value="ECO:0007669"/>
    <property type="project" value="UniProtKB-KW"/>
</dbReference>
<dbReference type="Gene3D" id="3.40.50.300">
    <property type="entry name" value="P-loop containing nucleotide triphosphate hydrolases"/>
    <property type="match status" value="1"/>
</dbReference>
<evidence type="ECO:0000259" key="9">
    <source>
        <dbReference type="PROSITE" id="PS50893"/>
    </source>
</evidence>
<dbReference type="SMART" id="SM00382">
    <property type="entry name" value="AAA"/>
    <property type="match status" value="1"/>
</dbReference>
<dbReference type="PANTHER" id="PTHR48041:SF91">
    <property type="entry name" value="ABC TRANSPORTER G FAMILY MEMBER 28"/>
    <property type="match status" value="1"/>
</dbReference>
<evidence type="ECO:0000256" key="6">
    <source>
        <dbReference type="ARBA" id="ARBA00022989"/>
    </source>
</evidence>
<evidence type="ECO:0000256" key="1">
    <source>
        <dbReference type="ARBA" id="ARBA00004141"/>
    </source>
</evidence>
<dbReference type="InterPro" id="IPR003439">
    <property type="entry name" value="ABC_transporter-like_ATP-bd"/>
</dbReference>
<protein>
    <recommendedName>
        <fullName evidence="9">ABC transporter domain-containing protein</fullName>
    </recommendedName>
</protein>
<comment type="caution">
    <text evidence="10">The sequence shown here is derived from an EMBL/GenBank/DDBJ whole genome shotgun (WGS) entry which is preliminary data.</text>
</comment>
<evidence type="ECO:0000256" key="3">
    <source>
        <dbReference type="ARBA" id="ARBA00022692"/>
    </source>
</evidence>
<keyword evidence="4" id="KW-0547">Nucleotide-binding</keyword>
<keyword evidence="11" id="KW-1185">Reference proteome</keyword>
<name>K0SBZ7_THAOC</name>
<dbReference type="GO" id="GO:0140359">
    <property type="term" value="F:ABC-type transporter activity"/>
    <property type="evidence" value="ECO:0007669"/>
    <property type="project" value="InterPro"/>
</dbReference>
<dbReference type="InterPro" id="IPR050352">
    <property type="entry name" value="ABCG_transporters"/>
</dbReference>
<keyword evidence="3 8" id="KW-0812">Transmembrane</keyword>
<dbReference type="PROSITE" id="PS50893">
    <property type="entry name" value="ABC_TRANSPORTER_2"/>
    <property type="match status" value="1"/>
</dbReference>
<gene>
    <name evidence="10" type="ORF">THAOC_21398</name>
</gene>
<dbReference type="GO" id="GO:0016887">
    <property type="term" value="F:ATP hydrolysis activity"/>
    <property type="evidence" value="ECO:0007669"/>
    <property type="project" value="InterPro"/>
</dbReference>
<dbReference type="OrthoDB" id="66620at2759"/>
<feature type="transmembrane region" description="Helical" evidence="8">
    <location>
        <begin position="460"/>
        <end position="479"/>
    </location>
</feature>
<evidence type="ECO:0000256" key="4">
    <source>
        <dbReference type="ARBA" id="ARBA00022741"/>
    </source>
</evidence>
<evidence type="ECO:0000256" key="5">
    <source>
        <dbReference type="ARBA" id="ARBA00022840"/>
    </source>
</evidence>
<dbReference type="OMA" id="AWMGPSG"/>
<dbReference type="PANTHER" id="PTHR48041">
    <property type="entry name" value="ABC TRANSPORTER G FAMILY MEMBER 28"/>
    <property type="match status" value="1"/>
</dbReference>
<dbReference type="InterPro" id="IPR013525">
    <property type="entry name" value="ABC2_TM"/>
</dbReference>
<dbReference type="eggNOG" id="KOG0061">
    <property type="taxonomic scope" value="Eukaryota"/>
</dbReference>
<dbReference type="AlphaFoldDB" id="K0SBZ7"/>
<keyword evidence="2" id="KW-0813">Transport</keyword>
<keyword evidence="5" id="KW-0067">ATP-binding</keyword>
<evidence type="ECO:0000313" key="11">
    <source>
        <dbReference type="Proteomes" id="UP000266841"/>
    </source>
</evidence>
<keyword evidence="6 8" id="KW-1133">Transmembrane helix</keyword>
<feature type="transmembrane region" description="Helical" evidence="8">
    <location>
        <begin position="418"/>
        <end position="439"/>
    </location>
</feature>
<keyword evidence="7 8" id="KW-0472">Membrane</keyword>
<dbReference type="InterPro" id="IPR003593">
    <property type="entry name" value="AAA+_ATPase"/>
</dbReference>
<dbReference type="Pfam" id="PF01061">
    <property type="entry name" value="ABC2_membrane"/>
    <property type="match status" value="1"/>
</dbReference>
<proteinExistence type="predicted"/>
<dbReference type="EMBL" id="AGNL01025140">
    <property type="protein sequence ID" value="EJK58471.1"/>
    <property type="molecule type" value="Genomic_DNA"/>
</dbReference>
<evidence type="ECO:0000313" key="10">
    <source>
        <dbReference type="EMBL" id="EJK58471.1"/>
    </source>
</evidence>
<evidence type="ECO:0000256" key="8">
    <source>
        <dbReference type="SAM" id="Phobius"/>
    </source>
</evidence>